<keyword evidence="7" id="KW-0479">Metal-binding</keyword>
<evidence type="ECO:0000256" key="2">
    <source>
        <dbReference type="ARBA" id="ARBA00012513"/>
    </source>
</evidence>
<dbReference type="InterPro" id="IPR011009">
    <property type="entry name" value="Kinase-like_dom_sf"/>
</dbReference>
<protein>
    <recommendedName>
        <fullName evidence="2">non-specific serine/threonine protein kinase</fullName>
        <ecNumber evidence="2">2.7.11.1</ecNumber>
    </recommendedName>
</protein>
<dbReference type="PANTHER" id="PTHR43671">
    <property type="entry name" value="SERINE/THREONINE-PROTEIN KINASE NEK"/>
    <property type="match status" value="1"/>
</dbReference>
<organism evidence="13">
    <name type="scientific">Ditylum brightwellii</name>
    <dbReference type="NCBI Taxonomy" id="49249"/>
    <lineage>
        <taxon>Eukaryota</taxon>
        <taxon>Sar</taxon>
        <taxon>Stramenopiles</taxon>
        <taxon>Ochrophyta</taxon>
        <taxon>Bacillariophyta</taxon>
        <taxon>Mediophyceae</taxon>
        <taxon>Lithodesmiophycidae</taxon>
        <taxon>Lithodesmiales</taxon>
        <taxon>Lithodesmiaceae</taxon>
        <taxon>Ditylum</taxon>
    </lineage>
</organism>
<dbReference type="Pfam" id="PF13920">
    <property type="entry name" value="zf-C3HC4_3"/>
    <property type="match status" value="1"/>
</dbReference>
<evidence type="ECO:0000313" key="14">
    <source>
        <dbReference type="EMBL" id="CAE4635950.1"/>
    </source>
</evidence>
<dbReference type="InterPro" id="IPR050660">
    <property type="entry name" value="NEK_Ser/Thr_kinase"/>
</dbReference>
<dbReference type="PROSITE" id="PS50011">
    <property type="entry name" value="PROTEIN_KINASE_DOM"/>
    <property type="match status" value="1"/>
</dbReference>
<dbReference type="InterPro" id="IPR001841">
    <property type="entry name" value="Znf_RING"/>
</dbReference>
<keyword evidence="7" id="KW-0863">Zinc-finger</keyword>
<dbReference type="InterPro" id="IPR017441">
    <property type="entry name" value="Protein_kinase_ATP_BS"/>
</dbReference>
<dbReference type="EC" id="2.7.11.1" evidence="2"/>
<sequence>MWPNGRMLETSNSNNENGNHDVTVDIVTHTISDIDNQFKPLGCLGHGRFGSVYLAEKKSKSKRKVALKVMRIDPTNEKDYETFTRELDAVMTLNDTSIRDGVENDPRSQYIVFFEDWFVGPNFACIVMKHADGGTLSSVIHNKSQQLSQLNSSRGENIMNYLFSERRIAWYASQLCEALSYAHFRGLAHHDVKSSNVLIDGSSGGKLLLVDFDSALKQGEEAVGFTRSFAPPELLASHELDDYSNLQPDRIDAFGLGCILYELVTCQRLEDNSGQNQTLAQYIDQHGLDAALNHSGCLKLPWLPDGYDPQETQCGYSGALRSLIKTLLHPDPEERWLPSQLKDPFRKDPNSPLLTPTVVAAQTASTGDIITMDNVQLGMFVMRGPDWDDAENGQVDGFCKNSCTANVGVVVELDPDTFFCNVAFPSRLSTLFVEPAVFRIGSQNKFELIAAPTPVDDFCSEVKDGKRWNGLVRCAPEMNIDSIAVGQMPDNNYQIVGVDNDRRVVMVAPTQMCSLPPTRPFDRFVESHSFAGPHTPLEFPEEWQWLSGENRVQLMELSNDSEERANVVDQFHCMDEGGLDRARFHVISVKRVHNEALWKKYAVTRETVAMENWGIPNIERLFHGLPVNESFSPEMSPEMRCHSNKFLDSNLFHNIKICPYPCTVHQGCGRASNNEWKSYPKSERQHQMFLSRVILGRVNNNTHLPHTARRDNGLKYHSHPEVDTDYGKENKYYNCTNPTQLYPEYIITYRKQAVASTRQLQENLVSLSICRSSAPAGSVLNPSTQRLSNKASMKCSGIAKSRAENRVIAGCSATEATASISSSSPRVKRCVICLSNPVKRILLPCGHPCLCDDCSTGHNLRKLHQRGGCPECRAPFTQVAHFYGKILMDD</sequence>
<evidence type="ECO:0000259" key="10">
    <source>
        <dbReference type="PROSITE" id="PS50011"/>
    </source>
</evidence>
<dbReference type="InterPro" id="IPR013083">
    <property type="entry name" value="Znf_RING/FYVE/PHD"/>
</dbReference>
<dbReference type="EMBL" id="HBNS01038497">
    <property type="protein sequence ID" value="CAE4635948.1"/>
    <property type="molecule type" value="Transcribed_RNA"/>
</dbReference>
<dbReference type="Gene3D" id="3.90.228.10">
    <property type="match status" value="2"/>
</dbReference>
<proteinExistence type="inferred from homology"/>
<dbReference type="PROSITE" id="PS00108">
    <property type="entry name" value="PROTEIN_KINASE_ST"/>
    <property type="match status" value="1"/>
</dbReference>
<evidence type="ECO:0000259" key="11">
    <source>
        <dbReference type="PROSITE" id="PS50089"/>
    </source>
</evidence>
<keyword evidence="7" id="KW-0862">Zinc</keyword>
<dbReference type="InterPro" id="IPR000719">
    <property type="entry name" value="Prot_kinase_dom"/>
</dbReference>
<dbReference type="SUPFAM" id="SSF56399">
    <property type="entry name" value="ADP-ribosylation"/>
    <property type="match status" value="1"/>
</dbReference>
<evidence type="ECO:0000256" key="5">
    <source>
        <dbReference type="ARBA" id="ARBA00022777"/>
    </source>
</evidence>
<dbReference type="SMART" id="SM00184">
    <property type="entry name" value="RING"/>
    <property type="match status" value="1"/>
</dbReference>
<evidence type="ECO:0000256" key="6">
    <source>
        <dbReference type="ARBA" id="ARBA00022840"/>
    </source>
</evidence>
<feature type="region of interest" description="Disordered" evidence="9">
    <location>
        <begin position="1"/>
        <end position="20"/>
    </location>
</feature>
<dbReference type="EMBL" id="HBNS01038498">
    <property type="protein sequence ID" value="CAE4635950.1"/>
    <property type="molecule type" value="Transcribed_RNA"/>
</dbReference>
<keyword evidence="3" id="KW-0808">Transferase</keyword>
<dbReference type="SUPFAM" id="SSF56112">
    <property type="entry name" value="Protein kinase-like (PK-like)"/>
    <property type="match status" value="1"/>
</dbReference>
<keyword evidence="5" id="KW-0418">Kinase</keyword>
<reference evidence="13" key="1">
    <citation type="submission" date="2021-01" db="EMBL/GenBank/DDBJ databases">
        <authorList>
            <person name="Corre E."/>
            <person name="Pelletier E."/>
            <person name="Niang G."/>
            <person name="Scheremetjew M."/>
            <person name="Finn R."/>
            <person name="Kale V."/>
            <person name="Holt S."/>
            <person name="Cochrane G."/>
            <person name="Meng A."/>
            <person name="Brown T."/>
            <person name="Cohen L."/>
        </authorList>
    </citation>
    <scope>NUCLEOTIDE SEQUENCE</scope>
    <source>
        <strain evidence="13">GSO104</strain>
    </source>
</reference>
<comment type="similarity">
    <text evidence="1">Belongs to the protein kinase superfamily. NEK Ser/Thr protein kinase family. NIMA subfamily.</text>
</comment>
<accession>A0A6V2KE72</accession>
<evidence type="ECO:0000313" key="13">
    <source>
        <dbReference type="EMBL" id="CAE4635948.1"/>
    </source>
</evidence>
<dbReference type="InterPro" id="IPR008271">
    <property type="entry name" value="Ser/Thr_kinase_AS"/>
</dbReference>
<dbReference type="SUPFAM" id="SSF57850">
    <property type="entry name" value="RING/U-box"/>
    <property type="match status" value="1"/>
</dbReference>
<name>A0A6V2KE72_9STRA</name>
<evidence type="ECO:0000313" key="15">
    <source>
        <dbReference type="EMBL" id="CAE4635952.1"/>
    </source>
</evidence>
<evidence type="ECO:0000256" key="4">
    <source>
        <dbReference type="ARBA" id="ARBA00022741"/>
    </source>
</evidence>
<evidence type="ECO:0000256" key="3">
    <source>
        <dbReference type="ARBA" id="ARBA00022679"/>
    </source>
</evidence>
<dbReference type="Pfam" id="PF00069">
    <property type="entry name" value="Pkinase"/>
    <property type="match status" value="1"/>
</dbReference>
<dbReference type="Gene3D" id="3.30.200.20">
    <property type="entry name" value="Phosphorylase Kinase, domain 1"/>
    <property type="match status" value="1"/>
</dbReference>
<dbReference type="SMART" id="SM00220">
    <property type="entry name" value="S_TKc"/>
    <property type="match status" value="1"/>
</dbReference>
<feature type="binding site" evidence="8">
    <location>
        <position position="68"/>
    </location>
    <ligand>
        <name>ATP</name>
        <dbReference type="ChEBI" id="CHEBI:30616"/>
    </ligand>
</feature>
<evidence type="ECO:0000256" key="9">
    <source>
        <dbReference type="SAM" id="MobiDB-lite"/>
    </source>
</evidence>
<dbReference type="EMBL" id="HBNS01038495">
    <property type="protein sequence ID" value="CAE4635944.1"/>
    <property type="molecule type" value="Transcribed_RNA"/>
</dbReference>
<gene>
    <name evidence="12" type="ORF">DBRI00130_LOCUS30033</name>
    <name evidence="13" type="ORF">DBRI00130_LOCUS30035</name>
    <name evidence="14" type="ORF">DBRI00130_LOCUS30036</name>
    <name evidence="15" type="ORF">DBRI00130_LOCUS30037</name>
</gene>
<dbReference type="GO" id="GO:0004674">
    <property type="term" value="F:protein serine/threonine kinase activity"/>
    <property type="evidence" value="ECO:0007669"/>
    <property type="project" value="UniProtKB-EC"/>
</dbReference>
<keyword evidence="4 8" id="KW-0547">Nucleotide-binding</keyword>
<dbReference type="EMBL" id="HBNS01038499">
    <property type="protein sequence ID" value="CAE4635952.1"/>
    <property type="molecule type" value="Transcribed_RNA"/>
</dbReference>
<evidence type="ECO:0000256" key="1">
    <source>
        <dbReference type="ARBA" id="ARBA00010886"/>
    </source>
</evidence>
<dbReference type="Gene3D" id="1.10.510.10">
    <property type="entry name" value="Transferase(Phosphotransferase) domain 1"/>
    <property type="match status" value="1"/>
</dbReference>
<evidence type="ECO:0000256" key="8">
    <source>
        <dbReference type="PROSITE-ProRule" id="PRU10141"/>
    </source>
</evidence>
<dbReference type="PANTHER" id="PTHR43671:SF13">
    <property type="entry name" value="SERINE_THREONINE-PROTEIN KINASE NEK2"/>
    <property type="match status" value="1"/>
</dbReference>
<evidence type="ECO:0000313" key="12">
    <source>
        <dbReference type="EMBL" id="CAE4635944.1"/>
    </source>
</evidence>
<dbReference type="PROSITE" id="PS00107">
    <property type="entry name" value="PROTEIN_KINASE_ATP"/>
    <property type="match status" value="1"/>
</dbReference>
<dbReference type="GO" id="GO:0005524">
    <property type="term" value="F:ATP binding"/>
    <property type="evidence" value="ECO:0007669"/>
    <property type="project" value="UniProtKB-UniRule"/>
</dbReference>
<feature type="domain" description="Protein kinase" evidence="10">
    <location>
        <begin position="38"/>
        <end position="346"/>
    </location>
</feature>
<dbReference type="GO" id="GO:0008270">
    <property type="term" value="F:zinc ion binding"/>
    <property type="evidence" value="ECO:0007669"/>
    <property type="project" value="UniProtKB-KW"/>
</dbReference>
<dbReference type="Gene3D" id="3.30.40.10">
    <property type="entry name" value="Zinc/RING finger domain, C3HC4 (zinc finger)"/>
    <property type="match status" value="1"/>
</dbReference>
<dbReference type="AlphaFoldDB" id="A0A6V2KE72"/>
<keyword evidence="6 8" id="KW-0067">ATP-binding</keyword>
<feature type="domain" description="RING-type" evidence="11">
    <location>
        <begin position="830"/>
        <end position="873"/>
    </location>
</feature>
<dbReference type="PROSITE" id="PS50089">
    <property type="entry name" value="ZF_RING_2"/>
    <property type="match status" value="1"/>
</dbReference>
<evidence type="ECO:0000256" key="7">
    <source>
        <dbReference type="PROSITE-ProRule" id="PRU00175"/>
    </source>
</evidence>